<feature type="domain" description="Integrase catalytic" evidence="1">
    <location>
        <begin position="1"/>
        <end position="98"/>
    </location>
</feature>
<protein>
    <recommendedName>
        <fullName evidence="1">Integrase catalytic domain-containing protein</fullName>
    </recommendedName>
</protein>
<dbReference type="GO" id="GO:0003676">
    <property type="term" value="F:nucleic acid binding"/>
    <property type="evidence" value="ECO:0007669"/>
    <property type="project" value="InterPro"/>
</dbReference>
<dbReference type="Proteomes" id="UP000075243">
    <property type="component" value="Unassembled WGS sequence"/>
</dbReference>
<dbReference type="InterPro" id="IPR036397">
    <property type="entry name" value="RNaseH_sf"/>
</dbReference>
<gene>
    <name evidence="2" type="ORF">KK1_030849</name>
</gene>
<dbReference type="AlphaFoldDB" id="A0A151RY79"/>
<accession>A0A151RY79</accession>
<dbReference type="GO" id="GO:0015074">
    <property type="term" value="P:DNA integration"/>
    <property type="evidence" value="ECO:0007669"/>
    <property type="project" value="InterPro"/>
</dbReference>
<dbReference type="InterPro" id="IPR012337">
    <property type="entry name" value="RNaseH-like_sf"/>
</dbReference>
<evidence type="ECO:0000259" key="1">
    <source>
        <dbReference type="PROSITE" id="PS50994"/>
    </source>
</evidence>
<reference evidence="2" key="1">
    <citation type="journal article" date="2012" name="Nat. Biotechnol.">
        <title>Draft genome sequence of pigeonpea (Cajanus cajan), an orphan legume crop of resource-poor farmers.</title>
        <authorList>
            <person name="Varshney R.K."/>
            <person name="Chen W."/>
            <person name="Li Y."/>
            <person name="Bharti A.K."/>
            <person name="Saxena R.K."/>
            <person name="Schlueter J.A."/>
            <person name="Donoghue M.T."/>
            <person name="Azam S."/>
            <person name="Fan G."/>
            <person name="Whaley A.M."/>
            <person name="Farmer A.D."/>
            <person name="Sheridan J."/>
            <person name="Iwata A."/>
            <person name="Tuteja R."/>
            <person name="Penmetsa R.V."/>
            <person name="Wu W."/>
            <person name="Upadhyaya H.D."/>
            <person name="Yang S.P."/>
            <person name="Shah T."/>
            <person name="Saxena K.B."/>
            <person name="Michael T."/>
            <person name="McCombie W.R."/>
            <person name="Yang B."/>
            <person name="Zhang G."/>
            <person name="Yang H."/>
            <person name="Wang J."/>
            <person name="Spillane C."/>
            <person name="Cook D.R."/>
            <person name="May G.D."/>
            <person name="Xu X."/>
            <person name="Jackson S.A."/>
        </authorList>
    </citation>
    <scope>NUCLEOTIDE SEQUENCE [LARGE SCALE GENOMIC DNA]</scope>
</reference>
<dbReference type="InterPro" id="IPR001584">
    <property type="entry name" value="Integrase_cat-core"/>
</dbReference>
<dbReference type="InterPro" id="IPR050951">
    <property type="entry name" value="Retrovirus_Pol_polyprotein"/>
</dbReference>
<dbReference type="Gene3D" id="3.30.420.10">
    <property type="entry name" value="Ribonuclease H-like superfamily/Ribonuclease H"/>
    <property type="match status" value="1"/>
</dbReference>
<dbReference type="EMBL" id="KQ483525">
    <property type="protein sequence ID" value="KYP47513.1"/>
    <property type="molecule type" value="Genomic_DNA"/>
</dbReference>
<keyword evidence="3" id="KW-1185">Reference proteome</keyword>
<sequence>MDILGLFPMEKGQLKFLIVEIDYFTKWIEIEAFAKITVSNMQKFTWKNIVCRCGLPQIIVTDNGKQFIDKKFESFLTQLNISHQVTSIEHFETNVLLK</sequence>
<dbReference type="Gramene" id="C.cajan_31497.t">
    <property type="protein sequence ID" value="C.cajan_31497.t.cds1"/>
    <property type="gene ID" value="C.cajan_31497"/>
</dbReference>
<dbReference type="PROSITE" id="PS50994">
    <property type="entry name" value="INTEGRASE"/>
    <property type="match status" value="1"/>
</dbReference>
<organism evidence="2 3">
    <name type="scientific">Cajanus cajan</name>
    <name type="common">Pigeon pea</name>
    <name type="synonym">Cajanus indicus</name>
    <dbReference type="NCBI Taxonomy" id="3821"/>
    <lineage>
        <taxon>Eukaryota</taxon>
        <taxon>Viridiplantae</taxon>
        <taxon>Streptophyta</taxon>
        <taxon>Embryophyta</taxon>
        <taxon>Tracheophyta</taxon>
        <taxon>Spermatophyta</taxon>
        <taxon>Magnoliopsida</taxon>
        <taxon>eudicotyledons</taxon>
        <taxon>Gunneridae</taxon>
        <taxon>Pentapetalae</taxon>
        <taxon>rosids</taxon>
        <taxon>fabids</taxon>
        <taxon>Fabales</taxon>
        <taxon>Fabaceae</taxon>
        <taxon>Papilionoideae</taxon>
        <taxon>50 kb inversion clade</taxon>
        <taxon>NPAAA clade</taxon>
        <taxon>indigoferoid/millettioid clade</taxon>
        <taxon>Phaseoleae</taxon>
        <taxon>Cajanus</taxon>
    </lineage>
</organism>
<dbReference type="PANTHER" id="PTHR37984">
    <property type="entry name" value="PROTEIN CBG26694"/>
    <property type="match status" value="1"/>
</dbReference>
<dbReference type="SUPFAM" id="SSF53098">
    <property type="entry name" value="Ribonuclease H-like"/>
    <property type="match status" value="1"/>
</dbReference>
<evidence type="ECO:0000313" key="3">
    <source>
        <dbReference type="Proteomes" id="UP000075243"/>
    </source>
</evidence>
<name>A0A151RY79_CAJCA</name>
<evidence type="ECO:0000313" key="2">
    <source>
        <dbReference type="EMBL" id="KYP47513.1"/>
    </source>
</evidence>
<proteinExistence type="predicted"/>
<dbReference type="Pfam" id="PF00665">
    <property type="entry name" value="rve"/>
    <property type="match status" value="1"/>
</dbReference>
<dbReference type="PANTHER" id="PTHR37984:SF5">
    <property type="entry name" value="PROTEIN NYNRIN-LIKE"/>
    <property type="match status" value="1"/>
</dbReference>